<feature type="region of interest" description="Disordered" evidence="1">
    <location>
        <begin position="129"/>
        <end position="209"/>
    </location>
</feature>
<evidence type="ECO:0000256" key="2">
    <source>
        <dbReference type="SAM" id="SignalP"/>
    </source>
</evidence>
<dbReference type="Proteomes" id="UP000664859">
    <property type="component" value="Unassembled WGS sequence"/>
</dbReference>
<reference evidence="3" key="1">
    <citation type="submission" date="2021-02" db="EMBL/GenBank/DDBJ databases">
        <title>First Annotated Genome of the Yellow-green Alga Tribonema minus.</title>
        <authorList>
            <person name="Mahan K.M."/>
        </authorList>
    </citation>
    <scope>NUCLEOTIDE SEQUENCE</scope>
    <source>
        <strain evidence="3">UTEX B ZZ1240</strain>
    </source>
</reference>
<evidence type="ECO:0000313" key="4">
    <source>
        <dbReference type="Proteomes" id="UP000664859"/>
    </source>
</evidence>
<accession>A0A836CAU6</accession>
<feature type="chain" id="PRO_5032616221" evidence="2">
    <location>
        <begin position="27"/>
        <end position="483"/>
    </location>
</feature>
<feature type="compositionally biased region" description="Low complexity" evidence="1">
    <location>
        <begin position="164"/>
        <end position="209"/>
    </location>
</feature>
<feature type="compositionally biased region" description="Gly residues" evidence="1">
    <location>
        <begin position="80"/>
        <end position="96"/>
    </location>
</feature>
<protein>
    <submittedName>
        <fullName evidence="3">Uncharacterized protein</fullName>
    </submittedName>
</protein>
<feature type="signal peptide" evidence="2">
    <location>
        <begin position="1"/>
        <end position="26"/>
    </location>
</feature>
<evidence type="ECO:0000313" key="3">
    <source>
        <dbReference type="EMBL" id="KAG5179545.1"/>
    </source>
</evidence>
<sequence>MRAVLAVLAMRAVLAVLALCRGGTYARLGHTWSRSSQEENERRLGWPGLGSGLDLATTTPHRTRRCEPYAPAATPSETIAGGGGDGGDMQGGGAGGEPTKKQTDYWQRKGYLRCKRDCHRHWGQHGCKWVCRPSGKRGRGGGAGGAGGMGPGGGATGSSPPPTTAGGTPAPTGAGTVGAAAGTAAPTGEGTAASTAAPTGEGTAAGTEAARYHRHHNWHRNYEHRHHDWHRNYKNRHHRHHRNYRHHCNHTDHRHGDHGNHWHWTVNNVLKPYGLQAWSMKCTPNHDNTVDLRNAFDARSLIATHYNLTTRSVVIFGHYHNKAPLHVEVHATVLSSSLQLSPCWGCTQHPLEHVPVRKHGLRASEQMAASIELGSAIQGAAVDVDRMSQNTADLALFTDTPDTASSVVPAMVGGWAAFQLHMNVQHSSPAPPAWQAARAFSAFWHRSWETHRAPVPPRITHHEESCRQCASQMLAALLYRMSL</sequence>
<keyword evidence="4" id="KW-1185">Reference proteome</keyword>
<proteinExistence type="predicted"/>
<comment type="caution">
    <text evidence="3">The sequence shown here is derived from an EMBL/GenBank/DDBJ whole genome shotgun (WGS) entry which is preliminary data.</text>
</comment>
<keyword evidence="2" id="KW-0732">Signal</keyword>
<evidence type="ECO:0000256" key="1">
    <source>
        <dbReference type="SAM" id="MobiDB-lite"/>
    </source>
</evidence>
<dbReference type="EMBL" id="JAFCMP010000457">
    <property type="protein sequence ID" value="KAG5179545.1"/>
    <property type="molecule type" value="Genomic_DNA"/>
</dbReference>
<feature type="region of interest" description="Disordered" evidence="1">
    <location>
        <begin position="33"/>
        <end position="102"/>
    </location>
</feature>
<gene>
    <name evidence="3" type="ORF">JKP88DRAFT_247363</name>
</gene>
<feature type="compositionally biased region" description="Gly residues" evidence="1">
    <location>
        <begin position="140"/>
        <end position="156"/>
    </location>
</feature>
<dbReference type="AlphaFoldDB" id="A0A836CAU6"/>
<name>A0A836CAU6_9STRA</name>
<organism evidence="3 4">
    <name type="scientific">Tribonema minus</name>
    <dbReference type="NCBI Taxonomy" id="303371"/>
    <lineage>
        <taxon>Eukaryota</taxon>
        <taxon>Sar</taxon>
        <taxon>Stramenopiles</taxon>
        <taxon>Ochrophyta</taxon>
        <taxon>PX clade</taxon>
        <taxon>Xanthophyceae</taxon>
        <taxon>Tribonematales</taxon>
        <taxon>Tribonemataceae</taxon>
        <taxon>Tribonema</taxon>
    </lineage>
</organism>